<sequence>MQFTIISILTTLAATAIAVPVPGDYHPPSTAKVNFFGAADASFSQSFKTDGTEADIHNVLSVSKISVPAGVTCTFNGIDGSVTKVSNQARVDVGPPQTQVSGTCWNL</sequence>
<reference evidence="3" key="1">
    <citation type="journal article" date="2014" name="Nat. Commun.">
        <title>Genomic adaptations of the halophilic Dead Sea filamentous fungus Eurotium rubrum.</title>
        <authorList>
            <person name="Kis-Papo T."/>
            <person name="Weig A.R."/>
            <person name="Riley R."/>
            <person name="Persoh D."/>
            <person name="Salamov A."/>
            <person name="Sun H."/>
            <person name="Lipzen A."/>
            <person name="Wasser S.P."/>
            <person name="Rambold G."/>
            <person name="Grigoriev I.V."/>
            <person name="Nevo E."/>
        </authorList>
    </citation>
    <scope>NUCLEOTIDE SEQUENCE [LARGE SCALE GENOMIC DNA]</scope>
    <source>
        <strain evidence="3">CBS 135680</strain>
    </source>
</reference>
<feature type="signal peptide" evidence="1">
    <location>
        <begin position="1"/>
        <end position="18"/>
    </location>
</feature>
<dbReference type="AlphaFoldDB" id="A0A017S360"/>
<evidence type="ECO:0000313" key="2">
    <source>
        <dbReference type="EMBL" id="EYE91286.1"/>
    </source>
</evidence>
<dbReference type="GeneID" id="63694503"/>
<dbReference type="OrthoDB" id="4509278at2759"/>
<evidence type="ECO:0000256" key="1">
    <source>
        <dbReference type="SAM" id="SignalP"/>
    </source>
</evidence>
<dbReference type="EMBL" id="KK088446">
    <property type="protein sequence ID" value="EYE91286.1"/>
    <property type="molecule type" value="Genomic_DNA"/>
</dbReference>
<evidence type="ECO:0000313" key="3">
    <source>
        <dbReference type="Proteomes" id="UP000019804"/>
    </source>
</evidence>
<proteinExistence type="predicted"/>
<gene>
    <name evidence="2" type="ORF">EURHEDRAFT_381153</name>
</gene>
<keyword evidence="3" id="KW-1185">Reference proteome</keyword>
<dbReference type="Proteomes" id="UP000019804">
    <property type="component" value="Unassembled WGS sequence"/>
</dbReference>
<name>A0A017S360_ASPRC</name>
<keyword evidence="1" id="KW-0732">Signal</keyword>
<organism evidence="2 3">
    <name type="scientific">Aspergillus ruber (strain CBS 135680)</name>
    <dbReference type="NCBI Taxonomy" id="1388766"/>
    <lineage>
        <taxon>Eukaryota</taxon>
        <taxon>Fungi</taxon>
        <taxon>Dikarya</taxon>
        <taxon>Ascomycota</taxon>
        <taxon>Pezizomycotina</taxon>
        <taxon>Eurotiomycetes</taxon>
        <taxon>Eurotiomycetidae</taxon>
        <taxon>Eurotiales</taxon>
        <taxon>Aspergillaceae</taxon>
        <taxon>Aspergillus</taxon>
        <taxon>Aspergillus subgen. Aspergillus</taxon>
    </lineage>
</organism>
<dbReference type="RefSeq" id="XP_040634976.1">
    <property type="nucleotide sequence ID" value="XM_040779379.1"/>
</dbReference>
<dbReference type="HOGENOM" id="CLU_166271_0_0_1"/>
<accession>A0A017S360</accession>
<protein>
    <submittedName>
        <fullName evidence="2">Uncharacterized protein</fullName>
    </submittedName>
</protein>
<feature type="chain" id="PRO_5001495749" evidence="1">
    <location>
        <begin position="19"/>
        <end position="107"/>
    </location>
</feature>